<protein>
    <submittedName>
        <fullName evidence="19">Neuregulin 1</fullName>
    </submittedName>
    <submittedName>
        <fullName evidence="21">Pro-neuregulin-1, membrane-bound isoform isoform IIb12</fullName>
    </submittedName>
</protein>
<evidence type="ECO:0000256" key="12">
    <source>
        <dbReference type="ARBA" id="ARBA00023180"/>
    </source>
</evidence>
<dbReference type="ExpressionAtlas" id="A0A0R4IBM0">
    <property type="expression patterns" value="baseline and differential"/>
</dbReference>
<dbReference type="FunFam" id="2.60.40.10:FF:000354">
    <property type="entry name" value="Pro-neuregulin-2, membrane-bound isoform"/>
    <property type="match status" value="1"/>
</dbReference>
<feature type="domain" description="Ig-like" evidence="18">
    <location>
        <begin position="161"/>
        <end position="254"/>
    </location>
</feature>
<dbReference type="EMBL" id="CU459101">
    <property type="status" value="NOT_ANNOTATED_CDS"/>
    <property type="molecule type" value="Genomic_DNA"/>
</dbReference>
<dbReference type="InterPro" id="IPR057909">
    <property type="entry name" value="NRG2_N"/>
</dbReference>
<feature type="compositionally biased region" description="Low complexity" evidence="15">
    <location>
        <begin position="627"/>
        <end position="641"/>
    </location>
</feature>
<evidence type="ECO:0000256" key="9">
    <source>
        <dbReference type="ARBA" id="ARBA00023030"/>
    </source>
</evidence>
<dbReference type="EMBL" id="BX537303">
    <property type="status" value="NOT_ANNOTATED_CDS"/>
    <property type="molecule type" value="Genomic_DNA"/>
</dbReference>
<dbReference type="GO" id="GO:0036135">
    <property type="term" value="P:Schwann cell migration"/>
    <property type="evidence" value="ECO:0000315"/>
    <property type="project" value="ZFIN"/>
</dbReference>
<dbReference type="GO" id="GO:0014044">
    <property type="term" value="P:Schwann cell development"/>
    <property type="evidence" value="ECO:0000315"/>
    <property type="project" value="ZFIN"/>
</dbReference>
<dbReference type="Bgee" id="ENSDARG00000104314">
    <property type="expression patterns" value="Expressed in brain and 35 other cell types or tissues"/>
</dbReference>
<reference evidence="21" key="5">
    <citation type="journal article" date="2009" name="Hum. Mol. Genet.">
        <title>Disrupted-in-schizophrenia 1 and neuregulin 1 are required for the specification of oligodendrocytes and neurones in the zebrafish brain.</title>
        <authorList>
            <person name="Wood J.D."/>
            <person name="Bonath F."/>
            <person name="Kumar S."/>
            <person name="Ross C.A."/>
            <person name="Cunliffe V.T."/>
        </authorList>
    </citation>
    <scope>NUCLEOTIDE SEQUENCE</scope>
    <source>
        <strain evidence="21">Tuebingen</strain>
    </source>
</reference>
<comment type="similarity">
    <text evidence="3">Belongs to the neuregulin family.</text>
</comment>
<keyword evidence="12" id="KW-0325">Glycoprotein</keyword>
<reference evidence="21" key="9">
    <citation type="journal article" date="2022" name="Sci. Adv.">
        <title>Top2a promotes the development of social behavior via PRC2 and H3K27me3.</title>
        <authorList>
            <person name="Geng Y."/>
            <person name="Zhang T."/>
            <person name="Alonzo I.G."/>
            <person name="Godar S.C."/>
            <person name="Yates C."/>
            <person name="Pluimer B.R."/>
            <person name="Harrison D.L."/>
            <person name="Nath A.K."/>
            <person name="Yeh J.J."/>
            <person name="Drummond I.A."/>
            <person name="Bortolato M."/>
            <person name="Peterson R.T."/>
        </authorList>
    </citation>
    <scope>NUCLEOTIDE SEQUENCE</scope>
    <source>
        <strain evidence="21">Tuebingen</strain>
    </source>
</reference>
<accession>A0A0R4IBM0</accession>
<keyword evidence="4" id="KW-1003">Cell membrane</keyword>
<dbReference type="InterPro" id="IPR003599">
    <property type="entry name" value="Ig_sub"/>
</dbReference>
<keyword evidence="6 14" id="KW-0245">EGF-like domain</keyword>
<evidence type="ECO:0000256" key="14">
    <source>
        <dbReference type="PROSITE-ProRule" id="PRU00076"/>
    </source>
</evidence>
<evidence type="ECO:0000256" key="6">
    <source>
        <dbReference type="ARBA" id="ARBA00022536"/>
    </source>
</evidence>
<dbReference type="InterPro" id="IPR002154">
    <property type="entry name" value="Neuregulin_C"/>
</dbReference>
<dbReference type="GO" id="GO:0007420">
    <property type="term" value="P:brain development"/>
    <property type="evidence" value="ECO:0000318"/>
    <property type="project" value="GO_Central"/>
</dbReference>
<evidence type="ECO:0000256" key="4">
    <source>
        <dbReference type="ARBA" id="ARBA00022475"/>
    </source>
</evidence>
<reference evidence="21" key="8">
    <citation type="journal article" date="2022" name="Nat. Commun.">
        <title>Activation of a transient progenitor state in the epicardium is required for zebrafish heart regeneration.</title>
        <authorList>
            <person name="Xia Y."/>
            <person name="Duca S."/>
            <person name="Perder B."/>
            <person name="Dundar F."/>
            <person name="Zumbo P."/>
            <person name="Qiu M."/>
            <person name="Yao J."/>
            <person name="Cao Y."/>
            <person name="Harrison M.R.M."/>
            <person name="Zangi L."/>
            <person name="Betel D."/>
            <person name="Cao J."/>
        </authorList>
    </citation>
    <scope>NUCLEOTIDE SEQUENCE</scope>
    <source>
        <strain evidence="21">Tuebingen</strain>
    </source>
</reference>
<feature type="region of interest" description="Disordered" evidence="15">
    <location>
        <begin position="626"/>
        <end position="683"/>
    </location>
</feature>
<evidence type="ECO:0000256" key="15">
    <source>
        <dbReference type="SAM" id="MobiDB-lite"/>
    </source>
</evidence>
<dbReference type="Ensembl" id="ENSDART00000163702.2">
    <property type="protein sequence ID" value="ENSDARP00000131493.1"/>
    <property type="gene ID" value="ENSDARG00000104314.2"/>
</dbReference>
<dbReference type="GO" id="GO:0005886">
    <property type="term" value="C:plasma membrane"/>
    <property type="evidence" value="ECO:0007669"/>
    <property type="project" value="UniProtKB-SubCell"/>
</dbReference>
<keyword evidence="20" id="KW-1185">Reference proteome</keyword>
<reference evidence="19 20" key="6">
    <citation type="journal article" date="2013" name="Nature">
        <title>The zebrafish reference genome sequence and its relationship to the human genome.</title>
        <authorList>
            <consortium name="Genome Reference Consortium Zebrafish"/>
            <person name="Howe K."/>
            <person name="Clark M.D."/>
            <person name="Torroja C.F."/>
            <person name="Torrance J."/>
            <person name="Berthelot C."/>
            <person name="Muffato M."/>
            <person name="Collins J.E."/>
            <person name="Humphray S."/>
            <person name="McLaren K."/>
            <person name="Matthews L."/>
            <person name="McLaren S."/>
            <person name="Sealy I."/>
            <person name="Caccamo M."/>
            <person name="Churcher C."/>
            <person name="Scott C."/>
            <person name="Barrett J.C."/>
            <person name="Koch R."/>
            <person name="Rauch G.J."/>
            <person name="White S."/>
            <person name="Chow W."/>
            <person name="Kilian B."/>
            <person name="Quintais L.T."/>
            <person name="Guerra-Assuncao J.A."/>
            <person name="Zhou Y."/>
            <person name="Gu Y."/>
            <person name="Yen J."/>
            <person name="Vogel J.H."/>
            <person name="Eyre T."/>
            <person name="Redmond S."/>
            <person name="Banerjee R."/>
            <person name="Chi J."/>
            <person name="Fu B."/>
            <person name="Langley E."/>
            <person name="Maguire S.F."/>
            <person name="Laird G.K."/>
            <person name="Lloyd D."/>
            <person name="Kenyon E."/>
            <person name="Donaldson S."/>
            <person name="Sehra H."/>
            <person name="Almeida-King J."/>
            <person name="Loveland J."/>
            <person name="Trevanion S."/>
            <person name="Jones M."/>
            <person name="Quail M."/>
            <person name="Willey D."/>
            <person name="Hunt A."/>
            <person name="Burton J."/>
            <person name="Sims S."/>
            <person name="McLay K."/>
            <person name="Plumb B."/>
            <person name="Davis J."/>
            <person name="Clee C."/>
            <person name="Oliver K."/>
            <person name="Clark R."/>
            <person name="Riddle C."/>
            <person name="Elliot D."/>
            <person name="Eliott D."/>
            <person name="Threadgold G."/>
            <person name="Harden G."/>
            <person name="Ware D."/>
            <person name="Begum S."/>
            <person name="Mortimore B."/>
            <person name="Mortimer B."/>
            <person name="Kerry G."/>
            <person name="Heath P."/>
            <person name="Phillimore B."/>
            <person name="Tracey A."/>
            <person name="Corby N."/>
            <person name="Dunn M."/>
            <person name="Johnson C."/>
            <person name="Wood J."/>
            <person name="Clark S."/>
            <person name="Pelan S."/>
            <person name="Griffiths G."/>
            <person name="Smith M."/>
            <person name="Glithero R."/>
            <person name="Howden P."/>
            <person name="Barker N."/>
            <person name="Lloyd C."/>
            <person name="Stevens C."/>
            <person name="Harley J."/>
            <person name="Holt K."/>
            <person name="Panagiotidis G."/>
            <person name="Lovell J."/>
            <person name="Beasley H."/>
            <person name="Henderson C."/>
            <person name="Gordon D."/>
            <person name="Auger K."/>
            <person name="Wright D."/>
            <person name="Collins J."/>
            <person name="Raisen C."/>
            <person name="Dyer L."/>
            <person name="Leung K."/>
            <person name="Robertson L."/>
            <person name="Ambridge K."/>
            <person name="Leongamornlert D."/>
            <person name="McGuire S."/>
            <person name="Gilderthorp R."/>
            <person name="Griffiths C."/>
            <person name="Manthravadi D."/>
            <person name="Nichol S."/>
            <person name="Barker G."/>
            <person name="Whitehead S."/>
            <person name="Kay M."/>
            <person name="Brown J."/>
            <person name="Murnane C."/>
            <person name="Gray E."/>
            <person name="Humphries M."/>
            <person name="Sycamore N."/>
            <person name="Barker D."/>
            <person name="Saunders D."/>
            <person name="Wallis J."/>
            <person name="Babbage A."/>
            <person name="Hammond S."/>
            <person name="Mashreghi-Mohammadi M."/>
            <person name="Barr L."/>
            <person name="Martin S."/>
            <person name="Wray P."/>
            <person name="Ellington A."/>
            <person name="Matthews N."/>
            <person name="Ellwood M."/>
            <person name="Woodmansey R."/>
            <person name="Clark G."/>
            <person name="Cooper J."/>
            <person name="Cooper J."/>
            <person name="Tromans A."/>
            <person name="Grafham D."/>
            <person name="Skuce C."/>
            <person name="Pandian R."/>
            <person name="Andrews R."/>
            <person name="Harrison E."/>
            <person name="Kimberley A."/>
            <person name="Garnett J."/>
            <person name="Fosker N."/>
            <person name="Hall R."/>
            <person name="Garner P."/>
            <person name="Kelly D."/>
            <person name="Bird C."/>
            <person name="Palmer S."/>
            <person name="Gehring I."/>
            <person name="Berger A."/>
            <person name="Dooley C.M."/>
            <person name="Ersan-Urun Z."/>
            <person name="Eser C."/>
            <person name="Geiger H."/>
            <person name="Geisler M."/>
            <person name="Karotki L."/>
            <person name="Kirn A."/>
            <person name="Konantz J."/>
            <person name="Konantz M."/>
            <person name="Oberlander M."/>
            <person name="Rudolph-Geiger S."/>
            <person name="Teucke M."/>
            <person name="Lanz C."/>
            <person name="Raddatz G."/>
            <person name="Osoegawa K."/>
            <person name="Zhu B."/>
            <person name="Rapp A."/>
            <person name="Widaa S."/>
            <person name="Langford C."/>
            <person name="Yang F."/>
            <person name="Schuster S.C."/>
            <person name="Carter N.P."/>
            <person name="Harrow J."/>
            <person name="Ning Z."/>
            <person name="Herrero J."/>
            <person name="Searle S.M."/>
            <person name="Enright A."/>
            <person name="Geisler R."/>
            <person name="Plasterk R.H."/>
            <person name="Lee C."/>
            <person name="Westerfield M."/>
            <person name="de Jong P.J."/>
            <person name="Zon L.I."/>
            <person name="Postlethwait J.H."/>
            <person name="Nusslein-Volhard C."/>
            <person name="Hubbard T.J."/>
            <person name="Roest Crollius H."/>
            <person name="Rogers J."/>
            <person name="Stemple D.L."/>
        </authorList>
    </citation>
    <scope>NUCLEOTIDE SEQUENCE [LARGE SCALE GENOMIC DNA]</scope>
    <source>
        <strain evidence="19">Tuebingen</strain>
    </source>
</reference>
<feature type="compositionally biased region" description="Low complexity" evidence="15">
    <location>
        <begin position="656"/>
        <end position="666"/>
    </location>
</feature>
<dbReference type="GO" id="GO:0048484">
    <property type="term" value="P:enteric nervous system development"/>
    <property type="evidence" value="ECO:0000315"/>
    <property type="project" value="ZFIN"/>
</dbReference>
<dbReference type="FunFam" id="2.10.25.10:FF:000073">
    <property type="entry name" value="Pro-neuregulin-1, membrane-bound isoform A"/>
    <property type="match status" value="1"/>
</dbReference>
<dbReference type="GO" id="GO:0030296">
    <property type="term" value="F:protein tyrosine kinase activator activity"/>
    <property type="evidence" value="ECO:0000318"/>
    <property type="project" value="GO_Central"/>
</dbReference>
<evidence type="ECO:0000313" key="22">
    <source>
        <dbReference type="ZFIN" id="ZDB-GENE-050302-113"/>
    </source>
</evidence>
<dbReference type="SMART" id="SM00409">
    <property type="entry name" value="IG"/>
    <property type="match status" value="1"/>
</dbReference>
<keyword evidence="10 16" id="KW-0472">Membrane</keyword>
<organism evidence="19">
    <name type="scientific">Danio rerio</name>
    <name type="common">Zebrafish</name>
    <name type="synonym">Brachydanio rerio</name>
    <dbReference type="NCBI Taxonomy" id="7955"/>
    <lineage>
        <taxon>Eukaryota</taxon>
        <taxon>Metazoa</taxon>
        <taxon>Chordata</taxon>
        <taxon>Craniata</taxon>
        <taxon>Vertebrata</taxon>
        <taxon>Euteleostomi</taxon>
        <taxon>Actinopterygii</taxon>
        <taxon>Neopterygii</taxon>
        <taxon>Teleostei</taxon>
        <taxon>Ostariophysi</taxon>
        <taxon>Cypriniformes</taxon>
        <taxon>Danionidae</taxon>
        <taxon>Danioninae</taxon>
        <taxon>Danio</taxon>
    </lineage>
</organism>
<dbReference type="EMBL" id="BX321906">
    <property type="status" value="NOT_ANNOTATED_CDS"/>
    <property type="molecule type" value="Genomic_DNA"/>
</dbReference>
<keyword evidence="13" id="KW-0393">Immunoglobulin domain</keyword>
<dbReference type="GeneTree" id="ENSGT00940000157326"/>
<dbReference type="EMBL" id="CR855879">
    <property type="status" value="NOT_ANNOTATED_CDS"/>
    <property type="molecule type" value="Genomic_DNA"/>
</dbReference>
<evidence type="ECO:0000256" key="13">
    <source>
        <dbReference type="ARBA" id="ARBA00023319"/>
    </source>
</evidence>
<evidence type="ECO:0000256" key="3">
    <source>
        <dbReference type="ARBA" id="ARBA00008216"/>
    </source>
</evidence>
<feature type="compositionally biased region" description="Low complexity" evidence="15">
    <location>
        <begin position="525"/>
        <end position="535"/>
    </location>
</feature>
<dbReference type="GO" id="GO:0008083">
    <property type="term" value="F:growth factor activity"/>
    <property type="evidence" value="ECO:0007669"/>
    <property type="project" value="UniProtKB-KW"/>
</dbReference>
<dbReference type="GO" id="GO:0038130">
    <property type="term" value="P:ERBB4 signaling pathway"/>
    <property type="evidence" value="ECO:0000318"/>
    <property type="project" value="GO_Central"/>
</dbReference>
<dbReference type="STRING" id="7955.ENSDARP00000131493"/>
<dbReference type="InterPro" id="IPR040180">
    <property type="entry name" value="Neuregulin"/>
</dbReference>
<feature type="region of interest" description="Disordered" evidence="15">
    <location>
        <begin position="524"/>
        <end position="614"/>
    </location>
</feature>
<dbReference type="PhylomeDB" id="A0A0R4IBM0"/>
<evidence type="ECO:0000313" key="19">
    <source>
        <dbReference type="Ensembl" id="ENSDARP00000131493"/>
    </source>
</evidence>
<keyword evidence="5" id="KW-0964">Secreted</keyword>
<dbReference type="OrthoDB" id="8747558at2759"/>
<evidence type="ECO:0000259" key="17">
    <source>
        <dbReference type="PROSITE" id="PS50026"/>
    </source>
</evidence>
<dbReference type="GO" id="GO:0035556">
    <property type="term" value="P:intracellular signal transduction"/>
    <property type="evidence" value="ECO:0000318"/>
    <property type="project" value="GO_Central"/>
</dbReference>
<feature type="compositionally biased region" description="Polar residues" evidence="15">
    <location>
        <begin position="582"/>
        <end position="598"/>
    </location>
</feature>
<dbReference type="Gene3D" id="2.60.40.10">
    <property type="entry name" value="Immunoglobulins"/>
    <property type="match status" value="1"/>
</dbReference>
<feature type="compositionally biased region" description="Polar residues" evidence="15">
    <location>
        <begin position="546"/>
        <end position="562"/>
    </location>
</feature>
<dbReference type="ZFIN" id="ZDB-GENE-050302-113">
    <property type="gene designation" value="nrg1"/>
</dbReference>
<accession>A0A8M1P469</accession>
<dbReference type="GO" id="GO:0060959">
    <property type="term" value="P:cardiac neuron development"/>
    <property type="evidence" value="ECO:0000315"/>
    <property type="project" value="ZFIN"/>
</dbReference>
<dbReference type="InterPro" id="IPR013098">
    <property type="entry name" value="Ig_I-set"/>
</dbReference>
<dbReference type="InterPro" id="IPR036179">
    <property type="entry name" value="Ig-like_dom_sf"/>
</dbReference>
<dbReference type="eggNOG" id="ENOG502QRUM">
    <property type="taxonomic scope" value="Eukaryota"/>
</dbReference>
<keyword evidence="7 16" id="KW-0812">Transmembrane</keyword>
<dbReference type="GO" id="GO:0021778">
    <property type="term" value="P:oligodendrocyte cell fate specification"/>
    <property type="evidence" value="ECO:0000315"/>
    <property type="project" value="ZFIN"/>
</dbReference>
<evidence type="ECO:0000256" key="8">
    <source>
        <dbReference type="ARBA" id="ARBA00022989"/>
    </source>
</evidence>
<dbReference type="GO" id="GO:0045499">
    <property type="term" value="F:chemorepellent activity"/>
    <property type="evidence" value="ECO:0000318"/>
    <property type="project" value="GO_Central"/>
</dbReference>
<evidence type="ECO:0000313" key="21">
    <source>
        <dbReference type="RefSeq" id="NP_001264015.1"/>
    </source>
</evidence>
<keyword evidence="9" id="KW-0339">Growth factor</keyword>
<dbReference type="PaxDb" id="7955-ENSDARP00000111479"/>
<dbReference type="PROSITE" id="PS50835">
    <property type="entry name" value="IG_LIKE"/>
    <property type="match status" value="1"/>
</dbReference>
<dbReference type="GO" id="GO:0003222">
    <property type="term" value="P:ventricular trabecula myocardium morphogenesis"/>
    <property type="evidence" value="ECO:0000315"/>
    <property type="project" value="ZFIN"/>
</dbReference>
<comment type="subcellular location">
    <subcellularLocation>
        <location evidence="1">Cell membrane</location>
        <topology evidence="1">Single-pass type I membrane protein</topology>
    </subcellularLocation>
    <subcellularLocation>
        <location evidence="2">Secreted</location>
    </subcellularLocation>
</comment>
<evidence type="ECO:0000259" key="18">
    <source>
        <dbReference type="PROSITE" id="PS50835"/>
    </source>
</evidence>
<sequence length="730" mass="79740">MAILPGRSSSLTVSVLYGAAVCLSLWTRVVRCGSFACSPPGASVQELARRSGVVFEGKLQEEERAERNWTETPMNASRQVRVRVQQVWQLKAGGLIKDSVVSLVWFEGGRCFQLNTGIRYMFFIEPTNDTSVFTAVFPPVETKRTVRKDVSQVLCQDCAEPKLKNLRSVTVEDGKKTVLKCEILAGNPAPNVKWYKNGKELTGKNKPKSIKIKKKKQGKISELLIRKSTEGDAGLYTCEAVNSLGKTNTTANLFIINTATSTTPSAKTSSHVTPCNESEKEYCVNHGKCFTLEVTPGNIRRLCRCPNEFTGDRCQHYVMASFYKHLGIEFMEAEELYQKRVLTITGICIALLVVGIMCVVAYCKTKKQRKKLHDRLRQSLRERNAAAKGPQHPHPPPENLQLVNHYMPTNPVPAHMTDKEAETSLSTNEFTSPTHPSTAITHSSSQCWSNGKAESVVSDSHAVLMKPSAENCQHGTPSHRGRLNATGGVHQLNDYLKNSREAQGSNRDSPYSERYVSAMTTPTRLSPVGLLSPVTPSSPPSEMSAPLSSLATSVPSMLTSPSGEEERPLLFRTPPILRDKSASTQGRKSGHNLRNSAHYNHGLDIPSPPPSPLHIEEEIDCLEQYKSTSVPSSAPHSPSAARTQPSGQAAPEQAVSGSNSESSSSESETEDERVGEDTPFLGLQNPLAAGSLVLDGLEGSRTNPALHLSPQHELQNRLTAVMANQDPIAV</sequence>
<dbReference type="GO" id="GO:0031101">
    <property type="term" value="P:fin regeneration"/>
    <property type="evidence" value="ECO:0000315"/>
    <property type="project" value="ZFIN"/>
</dbReference>
<dbReference type="CTD" id="3084"/>
<reference evidence="21" key="10">
    <citation type="journal article" date="2023" name="Development">
        <title>Foxm1 regulates cardiomyocyte proliferation in adult zebrafish after cardiac injury.</title>
        <authorList>
            <person name="Zuppo D.A."/>
            <person name="Missinato M.A."/>
            <person name="Santana-Santos L."/>
            <person name="Li G."/>
            <person name="Benos P.V."/>
            <person name="Tsang M."/>
        </authorList>
    </citation>
    <scope>NUCLEOTIDE SEQUENCE</scope>
    <source>
        <strain evidence="21">Tuebingen</strain>
    </source>
</reference>
<dbReference type="Proteomes" id="UP000000437">
    <property type="component" value="Chromosome 10"/>
</dbReference>
<dbReference type="SUPFAM" id="SSF48726">
    <property type="entry name" value="Immunoglobulin"/>
    <property type="match status" value="1"/>
</dbReference>
<comment type="caution">
    <text evidence="14">Lacks conserved residue(s) required for the propagation of feature annotation.</text>
</comment>
<evidence type="ECO:0000256" key="2">
    <source>
        <dbReference type="ARBA" id="ARBA00004613"/>
    </source>
</evidence>
<dbReference type="GO" id="GO:0007422">
    <property type="term" value="P:peripheral nervous system development"/>
    <property type="evidence" value="ECO:0000315"/>
    <property type="project" value="ZFIN"/>
</dbReference>
<dbReference type="AGR" id="ZFIN:ZDB-GENE-050302-113"/>
<dbReference type="PANTHER" id="PTHR11100">
    <property type="entry name" value="HEREGULIN-NEUREGULIN FAMILY MEMBER"/>
    <property type="match status" value="1"/>
</dbReference>
<evidence type="ECO:0000256" key="11">
    <source>
        <dbReference type="ARBA" id="ARBA00023157"/>
    </source>
</evidence>
<feature type="disulfide bond" evidence="14">
    <location>
        <begin position="305"/>
        <end position="314"/>
    </location>
</feature>
<evidence type="ECO:0000256" key="5">
    <source>
        <dbReference type="ARBA" id="ARBA00022525"/>
    </source>
</evidence>
<dbReference type="Pfam" id="PF07679">
    <property type="entry name" value="I-set"/>
    <property type="match status" value="1"/>
</dbReference>
<dbReference type="InterPro" id="IPR013783">
    <property type="entry name" value="Ig-like_fold"/>
</dbReference>
<dbReference type="GO" id="GO:0021755">
    <property type="term" value="P:eurydendroid cell differentiation"/>
    <property type="evidence" value="ECO:0000315"/>
    <property type="project" value="ZFIN"/>
</dbReference>
<dbReference type="GO" id="GO:0005615">
    <property type="term" value="C:extracellular space"/>
    <property type="evidence" value="ECO:0000318"/>
    <property type="project" value="GO_Central"/>
</dbReference>
<dbReference type="SUPFAM" id="SSF57196">
    <property type="entry name" value="EGF/Laminin"/>
    <property type="match status" value="1"/>
</dbReference>
<evidence type="ECO:0000256" key="16">
    <source>
        <dbReference type="SAM" id="Phobius"/>
    </source>
</evidence>
<evidence type="ECO:0000313" key="20">
    <source>
        <dbReference type="Proteomes" id="UP000000437"/>
    </source>
</evidence>
<evidence type="ECO:0000256" key="7">
    <source>
        <dbReference type="ARBA" id="ARBA00022692"/>
    </source>
</evidence>
<reference evidence="21" key="13">
    <citation type="submission" date="2025-04" db="UniProtKB">
        <authorList>
            <consortium name="RefSeq"/>
        </authorList>
    </citation>
    <scope>IDENTIFICATION</scope>
    <source>
        <strain evidence="21">Tuebingen</strain>
    </source>
</reference>
<dbReference type="RefSeq" id="NP_001264015.1">
    <property type="nucleotide sequence ID" value="NM_001277086.1"/>
</dbReference>
<evidence type="ECO:0000256" key="10">
    <source>
        <dbReference type="ARBA" id="ARBA00023136"/>
    </source>
</evidence>
<dbReference type="Gene3D" id="2.10.25.10">
    <property type="entry name" value="Laminin"/>
    <property type="match status" value="1"/>
</dbReference>
<reference evidence="21" key="1">
    <citation type="journal article" date="2006" name="Development">
        <title>Notch1b and neuregulin are required for specification of central cardiac conduction tissue.</title>
        <authorList>
            <person name="Milan D.J."/>
            <person name="Giokas A.C."/>
            <person name="Serluca F.C."/>
            <person name="Peterson R.T."/>
            <person name="MacRae C.A."/>
        </authorList>
    </citation>
    <scope>NUCLEOTIDE SEQUENCE</scope>
    <source>
        <strain evidence="21">Tuebingen</strain>
    </source>
</reference>
<dbReference type="SMART" id="SM00408">
    <property type="entry name" value="IGc2"/>
    <property type="match status" value="1"/>
</dbReference>
<reference evidence="21" key="4">
    <citation type="journal article" date="2009" name="Dev. Biol.">
        <title>ErbB2 and ErbB3 regulate amputation-induced proliferation and migration during vertebrate regeneration.</title>
        <authorList>
            <person name="Rojas-Munoz A."/>
            <person name="Rajadhyksha S."/>
            <person name="Gilmour D."/>
            <person name="van Bebber F."/>
            <person name="Antos C."/>
            <person name="Rodriguez Esteban C."/>
            <person name="Nusslein-Volhard C."/>
            <person name="Izpisua Belmonte J.C."/>
        </authorList>
    </citation>
    <scope>NUCLEOTIDE SEQUENCE</scope>
    <source>
        <strain evidence="21">Tuebingen</strain>
    </source>
</reference>
<dbReference type="GeneID" id="796461"/>
<reference evidence="21" key="2">
    <citation type="journal article" date="2006" name="Development">
        <title>santa and valentine pattern concentric growth of cardiac myocardium in the zebrafish.</title>
        <authorList>
            <person name="Mably J.D."/>
            <person name="Chuang L.P."/>
            <person name="Serluca F.C."/>
            <person name="Mohideen M.A."/>
            <person name="Chen J.N."/>
            <person name="Fishman M.C."/>
        </authorList>
    </citation>
    <scope>NUCLEOTIDE SEQUENCE</scope>
    <source>
        <strain evidence="21">Tuebingen</strain>
    </source>
</reference>
<dbReference type="Pfam" id="PF25518">
    <property type="entry name" value="NRG2_N"/>
    <property type="match status" value="1"/>
</dbReference>
<dbReference type="InterPro" id="IPR007110">
    <property type="entry name" value="Ig-like_dom"/>
</dbReference>
<dbReference type="PROSITE" id="PS00022">
    <property type="entry name" value="EGF_1"/>
    <property type="match status" value="1"/>
</dbReference>
<dbReference type="InterPro" id="IPR000742">
    <property type="entry name" value="EGF"/>
</dbReference>
<dbReference type="InterPro" id="IPR003598">
    <property type="entry name" value="Ig_sub2"/>
</dbReference>
<keyword evidence="11 14" id="KW-1015">Disulfide bond</keyword>
<dbReference type="GO" id="GO:0030154">
    <property type="term" value="P:cell differentiation"/>
    <property type="evidence" value="ECO:0000318"/>
    <property type="project" value="GO_Central"/>
</dbReference>
<reference evidence="21" key="3">
    <citation type="journal article" date="2008" name="Development">
        <title>Neuregulin-mediated ErbB3 signaling is required for formation of zebrafish dorsal root ganglion neurons.</title>
        <authorList>
            <person name="Honjo Y."/>
            <person name="Kniss J."/>
            <person name="Eisen J.S."/>
        </authorList>
    </citation>
    <scope>NUCLEOTIDE SEQUENCE</scope>
    <source>
        <strain evidence="21">Tuebingen</strain>
    </source>
</reference>
<dbReference type="GO" id="GO:0038133">
    <property type="term" value="P:ERBB2-ERBB3 signaling pathway"/>
    <property type="evidence" value="ECO:0000318"/>
    <property type="project" value="GO_Central"/>
</dbReference>
<feature type="domain" description="EGF-like" evidence="17">
    <location>
        <begin position="271"/>
        <end position="315"/>
    </location>
</feature>
<feature type="transmembrane region" description="Helical" evidence="16">
    <location>
        <begin position="341"/>
        <end position="363"/>
    </location>
</feature>
<evidence type="ECO:0000256" key="1">
    <source>
        <dbReference type="ARBA" id="ARBA00004251"/>
    </source>
</evidence>
<dbReference type="AlphaFoldDB" id="A0A0R4IBM0"/>
<dbReference type="PANTHER" id="PTHR11100:SF7">
    <property type="entry name" value="PRO-NEUREGULIN-1, MEMBRANE-BOUND ISOFORM"/>
    <property type="match status" value="1"/>
</dbReference>
<gene>
    <name evidence="19 21 22" type="primary">nrg1</name>
    <name evidence="21" type="synonym">wu:fm70e01</name>
</gene>
<dbReference type="PROSITE" id="PS50026">
    <property type="entry name" value="EGF_3"/>
    <property type="match status" value="1"/>
</dbReference>
<keyword evidence="8 16" id="KW-1133">Transmembrane helix</keyword>
<dbReference type="SMR" id="A0A0R4IBM0"/>
<reference evidence="21" key="12">
    <citation type="journal article" date="2023" name="Sci. Rep.">
        <title>A CRISPR-Cas9-mediated F0 screen to identify pro-regenerative genes in the zebrafish retinal pigment epithelium.</title>
        <authorList>
            <person name="Lu F."/>
            <person name="Leach L.L."/>
            <person name="Gross J.M."/>
        </authorList>
    </citation>
    <scope>NUCLEOTIDE SEQUENCE</scope>
    <source>
        <strain evidence="21">Tuebingen</strain>
    </source>
</reference>
<dbReference type="GO" id="GO:0031641">
    <property type="term" value="P:regulation of myelination"/>
    <property type="evidence" value="ECO:0000315"/>
    <property type="project" value="ZFIN"/>
</dbReference>
<dbReference type="Pfam" id="PF02158">
    <property type="entry name" value="Neuregulin"/>
    <property type="match status" value="1"/>
</dbReference>
<reference evidence="19" key="7">
    <citation type="submission" date="2015-11" db="UniProtKB">
        <authorList>
            <consortium name="Ensembl"/>
        </authorList>
    </citation>
    <scope>IDENTIFICATION</scope>
    <source>
        <strain evidence="19">Tuebingen</strain>
    </source>
</reference>
<dbReference type="OMA" id="RVHQVWA"/>
<name>A0A0R4IBM0_DANRE</name>
<dbReference type="GO" id="GO:0001755">
    <property type="term" value="P:neural crest cell migration"/>
    <property type="evidence" value="ECO:0000316"/>
    <property type="project" value="ZFIN"/>
</dbReference>
<dbReference type="GO" id="GO:0048699">
    <property type="term" value="P:generation of neurons"/>
    <property type="evidence" value="ECO:0000315"/>
    <property type="project" value="ZFIN"/>
</dbReference>
<feature type="region of interest" description="Disordered" evidence="15">
    <location>
        <begin position="427"/>
        <end position="448"/>
    </location>
</feature>
<proteinExistence type="inferred from homology"/>
<reference evidence="21" key="11">
    <citation type="journal article" date="2023" name="Front. Cell Dev. Biol.">
        <title>The interplay of common genetic variants NRG1 rs2439302 and RET rs2435357 increases the risk of developing Hirschsprung's disease.</title>
        <authorList>
            <person name="Chi S."/>
            <person name="Li S."/>
            <person name="Cao G."/>
            <person name="Guo J."/>
            <person name="Han Y."/>
            <person name="Zhou Y."/>
            <person name="Zhang X."/>
            <person name="Li Y."/>
            <person name="Luo Z."/>
            <person name="Li X."/>
            <person name="Rong L."/>
            <person name="Zhang M."/>
            <person name="Li L."/>
            <person name="Tang S."/>
        </authorList>
    </citation>
    <scope>NUCLEOTIDE SEQUENCE</scope>
    <source>
        <strain evidence="21">Tuebingen</strain>
    </source>
</reference>